<reference evidence="3" key="1">
    <citation type="submission" date="2015-09" db="EMBL/GenBank/DDBJ databases">
        <authorList>
            <person name="Fill T.P."/>
            <person name="Baretta J.F."/>
            <person name="de Almeida L.G."/>
            <person name="Rocha M."/>
            <person name="de Souza D.H."/>
            <person name="Malavazi I."/>
            <person name="Cerdeira L.T."/>
            <person name="Hong H."/>
            <person name="Samborskyy M."/>
            <person name="de Vasconcelos A.T."/>
            <person name="Leadlay P."/>
            <person name="Rodrigues-Filho E."/>
        </authorList>
    </citation>
    <scope>NUCLEOTIDE SEQUENCE [LARGE SCALE GENOMIC DNA]</scope>
    <source>
        <strain evidence="3">LaBioMMi 136</strain>
    </source>
</reference>
<comment type="caution">
    <text evidence="2">The sequence shown here is derived from an EMBL/GenBank/DDBJ whole genome shotgun (WGS) entry which is preliminary data.</text>
</comment>
<sequence length="244" mass="27777">MVLGIAMMAAMLPTMIGLNEATQGARDQDENRRNTNRKQRCHLVATCSLDQGTPELRSQVHNAQVQVGLDRNVSVIVQRSQLVMHSLLTNHFWLDRLQLYITKQPSSTMVPFNGGFFTHPNFKPNNTSGLVTITGEETPTLRWVFLDSKTHEMRWGGRPDTEGHTCGPFDWTKDEQYVTLEGWEGFLAVRLEQDDTREHVDQQLGIVDGREVWRLYFDQNDDGADLPPNAKGLEIRLKRVMADS</sequence>
<protein>
    <submittedName>
        <fullName evidence="2">Uncharacterized protein</fullName>
    </submittedName>
</protein>
<dbReference type="AlphaFoldDB" id="A0A1S9RWW7"/>
<dbReference type="PANTHER" id="PTHR38049">
    <property type="entry name" value="RICIN B LECTIN DOMAIN-CONTAINING PROTEIN"/>
    <property type="match status" value="1"/>
</dbReference>
<organism evidence="2 3">
    <name type="scientific">Penicillium brasilianum</name>
    <dbReference type="NCBI Taxonomy" id="104259"/>
    <lineage>
        <taxon>Eukaryota</taxon>
        <taxon>Fungi</taxon>
        <taxon>Dikarya</taxon>
        <taxon>Ascomycota</taxon>
        <taxon>Pezizomycotina</taxon>
        <taxon>Eurotiomycetes</taxon>
        <taxon>Eurotiomycetidae</taxon>
        <taxon>Eurotiales</taxon>
        <taxon>Aspergillaceae</taxon>
        <taxon>Penicillium</taxon>
    </lineage>
</organism>
<gene>
    <name evidence="2" type="ORF">PEBR_05818</name>
</gene>
<feature type="chain" id="PRO_5013318160" evidence="1">
    <location>
        <begin position="22"/>
        <end position="244"/>
    </location>
</feature>
<evidence type="ECO:0000256" key="1">
    <source>
        <dbReference type="SAM" id="SignalP"/>
    </source>
</evidence>
<feature type="signal peptide" evidence="1">
    <location>
        <begin position="1"/>
        <end position="21"/>
    </location>
</feature>
<dbReference type="EMBL" id="LJBN01000100">
    <property type="protein sequence ID" value="OOQ89982.1"/>
    <property type="molecule type" value="Genomic_DNA"/>
</dbReference>
<name>A0A1S9RWW7_PENBI</name>
<proteinExistence type="predicted"/>
<evidence type="ECO:0000313" key="3">
    <source>
        <dbReference type="Proteomes" id="UP000190744"/>
    </source>
</evidence>
<keyword evidence="1" id="KW-0732">Signal</keyword>
<evidence type="ECO:0000313" key="2">
    <source>
        <dbReference type="EMBL" id="OOQ89982.1"/>
    </source>
</evidence>
<accession>A0A1S9RWW7</accession>
<dbReference type="Proteomes" id="UP000190744">
    <property type="component" value="Unassembled WGS sequence"/>
</dbReference>
<dbReference type="PANTHER" id="PTHR38049:SF2">
    <property type="entry name" value="RICIN B LECTIN DOMAIN-CONTAINING PROTEIN"/>
    <property type="match status" value="1"/>
</dbReference>